<dbReference type="InterPro" id="IPR051807">
    <property type="entry name" value="Sec-metab_biosynth-assoc"/>
</dbReference>
<comment type="caution">
    <text evidence="3">The sequence shown here is derived from an EMBL/GenBank/DDBJ whole genome shotgun (WGS) entry which is preliminary data.</text>
</comment>
<gene>
    <name evidence="3" type="ORF">K0504_03780</name>
</gene>
<name>A0ABS7ECS5_9GAMM</name>
<protein>
    <submittedName>
        <fullName evidence="3">YciI family protein</fullName>
    </submittedName>
</protein>
<keyword evidence="4" id="KW-1185">Reference proteome</keyword>
<dbReference type="Pfam" id="PF03795">
    <property type="entry name" value="YCII"/>
    <property type="match status" value="1"/>
</dbReference>
<dbReference type="NCBIfam" id="NF008473">
    <property type="entry name" value="PRK11370.1"/>
    <property type="match status" value="1"/>
</dbReference>
<dbReference type="InterPro" id="IPR005545">
    <property type="entry name" value="YCII"/>
</dbReference>
<dbReference type="RefSeq" id="WP_220102833.1">
    <property type="nucleotide sequence ID" value="NZ_JAHZSS010000003.1"/>
</dbReference>
<evidence type="ECO:0000313" key="4">
    <source>
        <dbReference type="Proteomes" id="UP001166251"/>
    </source>
</evidence>
<dbReference type="InterPro" id="IPR011008">
    <property type="entry name" value="Dimeric_a/b-barrel"/>
</dbReference>
<feature type="domain" description="YCII-related" evidence="2">
    <location>
        <begin position="1"/>
        <end position="95"/>
    </location>
</feature>
<reference evidence="3" key="1">
    <citation type="submission" date="2021-07" db="EMBL/GenBank/DDBJ databases">
        <title>Neiella marina sp. nov., isolated from the intestinal content of sea cucumber Apostichopus japonicus.</title>
        <authorList>
            <person name="Bai X."/>
        </authorList>
    </citation>
    <scope>NUCLEOTIDE SEQUENCE</scope>
    <source>
        <strain evidence="3">126</strain>
    </source>
</reference>
<evidence type="ECO:0000259" key="2">
    <source>
        <dbReference type="Pfam" id="PF03795"/>
    </source>
</evidence>
<proteinExistence type="inferred from homology"/>
<dbReference type="Gene3D" id="3.30.70.1060">
    <property type="entry name" value="Dimeric alpha+beta barrel"/>
    <property type="match status" value="1"/>
</dbReference>
<organism evidence="3 4">
    <name type="scientific">Neiella holothuriorum</name>
    <dbReference type="NCBI Taxonomy" id="2870530"/>
    <lineage>
        <taxon>Bacteria</taxon>
        <taxon>Pseudomonadati</taxon>
        <taxon>Pseudomonadota</taxon>
        <taxon>Gammaproteobacteria</taxon>
        <taxon>Alteromonadales</taxon>
        <taxon>Echinimonadaceae</taxon>
        <taxon>Neiella</taxon>
    </lineage>
</organism>
<evidence type="ECO:0000256" key="1">
    <source>
        <dbReference type="ARBA" id="ARBA00007689"/>
    </source>
</evidence>
<dbReference type="PANTHER" id="PTHR33606:SF3">
    <property type="entry name" value="PROTEIN YCII"/>
    <property type="match status" value="1"/>
</dbReference>
<evidence type="ECO:0000313" key="3">
    <source>
        <dbReference type="EMBL" id="MBW8190146.1"/>
    </source>
</evidence>
<dbReference type="EMBL" id="JAHZSS010000003">
    <property type="protein sequence ID" value="MBW8190146.1"/>
    <property type="molecule type" value="Genomic_DNA"/>
</dbReference>
<dbReference type="SUPFAM" id="SSF54909">
    <property type="entry name" value="Dimeric alpha+beta barrel"/>
    <property type="match status" value="1"/>
</dbReference>
<comment type="similarity">
    <text evidence="1">Belongs to the YciI family.</text>
</comment>
<dbReference type="PANTHER" id="PTHR33606">
    <property type="entry name" value="PROTEIN YCII"/>
    <property type="match status" value="1"/>
</dbReference>
<sequence length="99" mass="10878">MYYMICSEDVADSQPLRQKARAMHKARLQLLQEEGRLVLAGALPAIDSTDPGDAGYTGSLVVAEFDSLDQAQSWADDDPYVEAGVYAKVVVKPFKKFLP</sequence>
<dbReference type="Proteomes" id="UP001166251">
    <property type="component" value="Unassembled WGS sequence"/>
</dbReference>
<accession>A0ABS7ECS5</accession>